<dbReference type="EMBL" id="CAJNOQ010012014">
    <property type="protein sequence ID" value="CAF1290152.1"/>
    <property type="molecule type" value="Genomic_DNA"/>
</dbReference>
<feature type="region of interest" description="Disordered" evidence="1">
    <location>
        <begin position="740"/>
        <end position="764"/>
    </location>
</feature>
<reference evidence="4" key="1">
    <citation type="submission" date="2021-02" db="EMBL/GenBank/DDBJ databases">
        <authorList>
            <person name="Nowell W R."/>
        </authorList>
    </citation>
    <scope>NUCLEOTIDE SEQUENCE</scope>
</reference>
<evidence type="ECO:0000313" key="4">
    <source>
        <dbReference type="EMBL" id="CAF1290152.1"/>
    </source>
</evidence>
<dbReference type="SUPFAM" id="SSF51735">
    <property type="entry name" value="NAD(P)-binding Rossmann-fold domains"/>
    <property type="match status" value="1"/>
</dbReference>
<dbReference type="InterPro" id="IPR036188">
    <property type="entry name" value="FAD/NAD-bd_sf"/>
</dbReference>
<proteinExistence type="predicted"/>
<dbReference type="OrthoDB" id="9984031at2759"/>
<accession>A0A815CXY2</accession>
<dbReference type="SUPFAM" id="SSF51905">
    <property type="entry name" value="FAD/NAD(P)-binding domain"/>
    <property type="match status" value="1"/>
</dbReference>
<name>A0A815CXY2_9BILA</name>
<evidence type="ECO:0000259" key="2">
    <source>
        <dbReference type="Pfam" id="PF01266"/>
    </source>
</evidence>
<feature type="domain" description="FAD dependent oxidoreductase" evidence="2">
    <location>
        <begin position="319"/>
        <end position="704"/>
    </location>
</feature>
<evidence type="ECO:0000313" key="5">
    <source>
        <dbReference type="EMBL" id="CAF4095325.1"/>
    </source>
</evidence>
<protein>
    <submittedName>
        <fullName evidence="4">Uncharacterized protein</fullName>
    </submittedName>
</protein>
<feature type="compositionally biased region" description="Polar residues" evidence="1">
    <location>
        <begin position="740"/>
        <end position="757"/>
    </location>
</feature>
<sequence length="764" mass="85477">MKVLIAYLCPTISTDYSNKIKYKPDLSCDPVGLQVEIATYKPDTIIVGSNVVSAETLQKWRSIMGDEALLSIIRRGSSMSDIKTEMADSLNISHYRTPSVNAPFVAQYIIQKLCFSDDKRENILSAVIGYGAIGRRIIQRLIREGHTVNVYGPSLANCSSRAEQENIARSKGLLCHERIHFATSPEEAVKNVYYVAIAIDATSVVASGRYLSKEFVLSMSHGTRIVNVSEFHVFTDEAMSCFLKRSKQSELSILFDSHYRDVNRLLDQIPSDNKTFEVCSKAMENVGCQAAMDQAALIVLARIAVEQTIHTRMDFRRMFGLVSALLLSQRGYAVTIVDSHEKSLAGRSVSNDYRHATLIENIPHATPSRLDILNKEPNEGGWKILDKLTESEKMWRDQFCSLTAFPELQEIITDFIVTLNRKGMQMWDNIFECFPQLGENVVDTHRSRQIVTLYPSETCLTNQFNFHLRLSGNNGTMIKLSKQNVLEAFPSLDLSSIVGGIQSDGYTVNFLQLTKNFLCFLDSSHVQFRWSNRINRVHDNVVVLNNGEELVSKKIMVVGNDQVVFKDCPIKDHVYSMIRCSLKVPNVSGVSQSFKIHEQDPVGIMDVAPTADKQYLLITGGMGFVGKQGLLRNPMTQQLADLVIKSVRKYLPNEYEAIKVDVPIKYYLYPTTPDGLHIVDIKNDTRLTIGGGEFLEAPVIAMIAVDKLFGPKDPMHMSSVLSSTRSSLSLKLFYDTENRSVGGSTDSDTNTEISSNHPKILGLS</sequence>
<comment type="caution">
    <text evidence="4">The sequence shown here is derived from an EMBL/GenBank/DDBJ whole genome shotgun (WGS) entry which is preliminary data.</text>
</comment>
<dbReference type="Proteomes" id="UP000663829">
    <property type="component" value="Unassembled WGS sequence"/>
</dbReference>
<evidence type="ECO:0000256" key="1">
    <source>
        <dbReference type="SAM" id="MobiDB-lite"/>
    </source>
</evidence>
<dbReference type="GO" id="GO:0050661">
    <property type="term" value="F:NADP binding"/>
    <property type="evidence" value="ECO:0007669"/>
    <property type="project" value="InterPro"/>
</dbReference>
<evidence type="ECO:0000259" key="3">
    <source>
        <dbReference type="Pfam" id="PF03446"/>
    </source>
</evidence>
<dbReference type="InterPro" id="IPR006115">
    <property type="entry name" value="6PGDH_NADP-bd"/>
</dbReference>
<evidence type="ECO:0000313" key="6">
    <source>
        <dbReference type="Proteomes" id="UP000663829"/>
    </source>
</evidence>
<dbReference type="InterPro" id="IPR006076">
    <property type="entry name" value="FAD-dep_OxRdtase"/>
</dbReference>
<organism evidence="4 6">
    <name type="scientific">Didymodactylos carnosus</name>
    <dbReference type="NCBI Taxonomy" id="1234261"/>
    <lineage>
        <taxon>Eukaryota</taxon>
        <taxon>Metazoa</taxon>
        <taxon>Spiralia</taxon>
        <taxon>Gnathifera</taxon>
        <taxon>Rotifera</taxon>
        <taxon>Eurotatoria</taxon>
        <taxon>Bdelloidea</taxon>
        <taxon>Philodinida</taxon>
        <taxon>Philodinidae</taxon>
        <taxon>Didymodactylos</taxon>
    </lineage>
</organism>
<dbReference type="Gene3D" id="3.40.50.720">
    <property type="entry name" value="NAD(P)-binding Rossmann-like Domain"/>
    <property type="match status" value="1"/>
</dbReference>
<dbReference type="EMBL" id="CAJOBC010032264">
    <property type="protein sequence ID" value="CAF4095325.1"/>
    <property type="molecule type" value="Genomic_DNA"/>
</dbReference>
<dbReference type="Pfam" id="PF03446">
    <property type="entry name" value="NAD_binding_2"/>
    <property type="match status" value="1"/>
</dbReference>
<dbReference type="Pfam" id="PF01266">
    <property type="entry name" value="DAO"/>
    <property type="match status" value="1"/>
</dbReference>
<dbReference type="InterPro" id="IPR036291">
    <property type="entry name" value="NAD(P)-bd_dom_sf"/>
</dbReference>
<keyword evidence="6" id="KW-1185">Reference proteome</keyword>
<gene>
    <name evidence="4" type="ORF">GPM918_LOCUS27994</name>
    <name evidence="5" type="ORF">SRO942_LOCUS28428</name>
</gene>
<dbReference type="Proteomes" id="UP000681722">
    <property type="component" value="Unassembled WGS sequence"/>
</dbReference>
<dbReference type="AlphaFoldDB" id="A0A815CXY2"/>
<feature type="domain" description="6-phosphogluconate dehydrogenase NADP-binding" evidence="3">
    <location>
        <begin position="126"/>
        <end position="238"/>
    </location>
</feature>